<dbReference type="GO" id="GO:0047444">
    <property type="term" value="F:N-acylneuraminate-9-phosphate synthase activity"/>
    <property type="evidence" value="ECO:0007669"/>
    <property type="project" value="TreeGrafter"/>
</dbReference>
<evidence type="ECO:0000313" key="2">
    <source>
        <dbReference type="EMBL" id="QJA52118.1"/>
    </source>
</evidence>
<dbReference type="EMBL" id="MT141377">
    <property type="protein sequence ID" value="QJA59605.1"/>
    <property type="molecule type" value="Genomic_DNA"/>
</dbReference>
<name>A0A6H1ZX86_9ZZZZ</name>
<dbReference type="EMBL" id="MT144314">
    <property type="protein sequence ID" value="QJA52118.1"/>
    <property type="molecule type" value="Genomic_DNA"/>
</dbReference>
<protein>
    <submittedName>
        <fullName evidence="2">Putative N-acetylneuraminate synthase</fullName>
    </submittedName>
</protein>
<proteinExistence type="predicted"/>
<dbReference type="Gene3D" id="3.20.20.70">
    <property type="entry name" value="Aldolase class I"/>
    <property type="match status" value="1"/>
</dbReference>
<reference evidence="2" key="1">
    <citation type="submission" date="2020-03" db="EMBL/GenBank/DDBJ databases">
        <title>The deep terrestrial virosphere.</title>
        <authorList>
            <person name="Holmfeldt K."/>
            <person name="Nilsson E."/>
            <person name="Simone D."/>
            <person name="Lopez-Fernandez M."/>
            <person name="Wu X."/>
            <person name="de Brujin I."/>
            <person name="Lundin D."/>
            <person name="Andersson A."/>
            <person name="Bertilsson S."/>
            <person name="Dopson M."/>
        </authorList>
    </citation>
    <scope>NUCLEOTIDE SEQUENCE</scope>
    <source>
        <strain evidence="3">MM415B01262</strain>
        <strain evidence="2">TM448A02486</strain>
    </source>
</reference>
<dbReference type="InterPro" id="IPR013132">
    <property type="entry name" value="PseI/NeuA/B-like_N"/>
</dbReference>
<organism evidence="2">
    <name type="scientific">viral metagenome</name>
    <dbReference type="NCBI Taxonomy" id="1070528"/>
    <lineage>
        <taxon>unclassified sequences</taxon>
        <taxon>metagenomes</taxon>
        <taxon>organismal metagenomes</taxon>
    </lineage>
</organism>
<dbReference type="GO" id="GO:0016051">
    <property type="term" value="P:carbohydrate biosynthetic process"/>
    <property type="evidence" value="ECO:0007669"/>
    <property type="project" value="InterPro"/>
</dbReference>
<dbReference type="PANTHER" id="PTHR42966">
    <property type="entry name" value="N-ACETYLNEURAMINATE SYNTHASE"/>
    <property type="match status" value="1"/>
</dbReference>
<evidence type="ECO:0000259" key="1">
    <source>
        <dbReference type="Pfam" id="PF03102"/>
    </source>
</evidence>
<feature type="domain" description="PseI/NeuA/B-like" evidence="1">
    <location>
        <begin position="22"/>
        <end position="261"/>
    </location>
</feature>
<dbReference type="SUPFAM" id="SSF51569">
    <property type="entry name" value="Aldolase"/>
    <property type="match status" value="1"/>
</dbReference>
<dbReference type="AlphaFoldDB" id="A0A6H1ZX86"/>
<dbReference type="InterPro" id="IPR051690">
    <property type="entry name" value="PseI-like"/>
</dbReference>
<evidence type="ECO:0000313" key="3">
    <source>
        <dbReference type="EMBL" id="QJA59605.1"/>
    </source>
</evidence>
<dbReference type="PANTHER" id="PTHR42966:SF3">
    <property type="entry name" value="BLR5971 PROTEIN"/>
    <property type="match status" value="1"/>
</dbReference>
<dbReference type="Pfam" id="PF03102">
    <property type="entry name" value="NeuB"/>
    <property type="match status" value="1"/>
</dbReference>
<dbReference type="InterPro" id="IPR013785">
    <property type="entry name" value="Aldolase_TIM"/>
</dbReference>
<gene>
    <name evidence="3" type="ORF">MM415B01262_0005</name>
    <name evidence="2" type="ORF">TM448A02486_0005</name>
</gene>
<sequence>MTLLVAEIGINHNGDMTIAKKLIAMAASMGCDYVKFQKRNIDLVYTKDELDQPRKSPWGDTNREQKMGLELSWDQYADLWQYCQYVGIKMFWSVWDEATIETTATGFPWRPELIKVPSALITDKKILNAVRATGIPAVISTGMSDAYQVERAIDFLLPAWVLACTSTYPCPVGDVNLGEVVWLKQVCKSYPGMGIGFSNHSPGLVFIPAAIALGAAMVEFHITLDRSMYGSDQAASIEPEGVHRLVKWTRSLEEGMGHQEKRIQASELPVREKLRFNLPREELDL</sequence>
<accession>A0A6H1ZX86</accession>